<dbReference type="PANTHER" id="PTHR46558:SF4">
    <property type="entry name" value="DNA-BIDING PHAGE PROTEIN"/>
    <property type="match status" value="1"/>
</dbReference>
<keyword evidence="4" id="KW-1185">Reference proteome</keyword>
<dbReference type="Proteomes" id="UP001519293">
    <property type="component" value="Unassembled WGS sequence"/>
</dbReference>
<dbReference type="SUPFAM" id="SSF47413">
    <property type="entry name" value="lambda repressor-like DNA-binding domains"/>
    <property type="match status" value="1"/>
</dbReference>
<evidence type="ECO:0000313" key="3">
    <source>
        <dbReference type="EMBL" id="MBP2241792.1"/>
    </source>
</evidence>
<dbReference type="NCBIfam" id="TIGR01439">
    <property type="entry name" value="lp_hng_hel_AbrB"/>
    <property type="match status" value="1"/>
</dbReference>
<dbReference type="SUPFAM" id="SSF89447">
    <property type="entry name" value="AbrB/MazE/MraZ-like"/>
    <property type="match status" value="1"/>
</dbReference>
<dbReference type="Pfam" id="PF01381">
    <property type="entry name" value="HTH_3"/>
    <property type="match status" value="1"/>
</dbReference>
<feature type="domain" description="HTH cro/C1-type" evidence="2">
    <location>
        <begin position="6"/>
        <end position="60"/>
    </location>
</feature>
<dbReference type="RefSeq" id="WP_066400518.1">
    <property type="nucleotide sequence ID" value="NZ_JAGIKZ010000012.1"/>
</dbReference>
<dbReference type="InterPro" id="IPR007159">
    <property type="entry name" value="SpoVT-AbrB_dom"/>
</dbReference>
<evidence type="ECO:0000259" key="2">
    <source>
        <dbReference type="PROSITE" id="PS50943"/>
    </source>
</evidence>
<dbReference type="InterPro" id="IPR001387">
    <property type="entry name" value="Cro/C1-type_HTH"/>
</dbReference>
<dbReference type="SMART" id="SM00966">
    <property type="entry name" value="SpoVT_AbrB"/>
    <property type="match status" value="1"/>
</dbReference>
<keyword evidence="1" id="KW-0238">DNA-binding</keyword>
<dbReference type="InterPro" id="IPR037914">
    <property type="entry name" value="SpoVT-AbrB_sf"/>
</dbReference>
<proteinExistence type="predicted"/>
<dbReference type="CDD" id="cd00093">
    <property type="entry name" value="HTH_XRE"/>
    <property type="match status" value="1"/>
</dbReference>
<dbReference type="PANTHER" id="PTHR46558">
    <property type="entry name" value="TRACRIPTIONAL REGULATORY PROTEIN-RELATED-RELATED"/>
    <property type="match status" value="1"/>
</dbReference>
<dbReference type="Gene3D" id="2.10.260.10">
    <property type="match status" value="1"/>
</dbReference>
<reference evidence="3 4" key="1">
    <citation type="submission" date="2021-03" db="EMBL/GenBank/DDBJ databases">
        <title>Genomic Encyclopedia of Type Strains, Phase IV (KMG-IV): sequencing the most valuable type-strain genomes for metagenomic binning, comparative biology and taxonomic classification.</title>
        <authorList>
            <person name="Goeker M."/>
        </authorList>
    </citation>
    <scope>NUCLEOTIDE SEQUENCE [LARGE SCALE GENOMIC DNA]</scope>
    <source>
        <strain evidence="3 4">DSM 26675</strain>
    </source>
</reference>
<organism evidence="3 4">
    <name type="scientific">Cytobacillus eiseniae</name>
    <dbReference type="NCBI Taxonomy" id="762947"/>
    <lineage>
        <taxon>Bacteria</taxon>
        <taxon>Bacillati</taxon>
        <taxon>Bacillota</taxon>
        <taxon>Bacilli</taxon>
        <taxon>Bacillales</taxon>
        <taxon>Bacillaceae</taxon>
        <taxon>Cytobacillus</taxon>
    </lineage>
</organism>
<evidence type="ECO:0000256" key="1">
    <source>
        <dbReference type="ARBA" id="ARBA00023125"/>
    </source>
</evidence>
<name>A0ABS4RFV9_9BACI</name>
<comment type="caution">
    <text evidence="3">The sequence shown here is derived from an EMBL/GenBank/DDBJ whole genome shotgun (WGS) entry which is preliminary data.</text>
</comment>
<dbReference type="SMART" id="SM00530">
    <property type="entry name" value="HTH_XRE"/>
    <property type="match status" value="1"/>
</dbReference>
<gene>
    <name evidence="3" type="ORF">J2Z40_002364</name>
</gene>
<evidence type="ECO:0000313" key="4">
    <source>
        <dbReference type="Proteomes" id="UP001519293"/>
    </source>
</evidence>
<dbReference type="PROSITE" id="PS50943">
    <property type="entry name" value="HTH_CROC1"/>
    <property type="match status" value="1"/>
</dbReference>
<dbReference type="Gene3D" id="1.10.260.40">
    <property type="entry name" value="lambda repressor-like DNA-binding domains"/>
    <property type="match status" value="1"/>
</dbReference>
<accession>A0ABS4RFV9</accession>
<dbReference type="InterPro" id="IPR010982">
    <property type="entry name" value="Lambda_DNA-bd_dom_sf"/>
</dbReference>
<protein>
    <submittedName>
        <fullName evidence="3">AbrB family looped-hinge helix DNA binding protein</fullName>
    </submittedName>
</protein>
<dbReference type="EMBL" id="JAGIKZ010000012">
    <property type="protein sequence ID" value="MBP2241792.1"/>
    <property type="molecule type" value="Genomic_DNA"/>
</dbReference>
<sequence>MISTNLKMLRQSHKYTQEEVADRMGVSRQAVAKWEKGITVPDINNCIALAELYDVTLDDLVKHAEDEEVGGIQPKGKHLFGFVKVSERGQIVIPKRAREIFKIYAGDSLMVLGDEAQGLALVQKDKLIHFIEAVSMAEENTD</sequence>